<dbReference type="InterPro" id="IPR000089">
    <property type="entry name" value="Biotin_lipoyl"/>
</dbReference>
<dbReference type="Gene3D" id="3.30.559.10">
    <property type="entry name" value="Chloramphenicol acetyltransferase-like domain"/>
    <property type="match status" value="1"/>
</dbReference>
<evidence type="ECO:0000256" key="1">
    <source>
        <dbReference type="ARBA" id="ARBA00001938"/>
    </source>
</evidence>
<dbReference type="CDD" id="cd06849">
    <property type="entry name" value="lipoyl_domain"/>
    <property type="match status" value="1"/>
</dbReference>
<evidence type="ECO:0000256" key="13">
    <source>
        <dbReference type="SAM" id="MobiDB-lite"/>
    </source>
</evidence>
<dbReference type="NCBIfam" id="TIGR01347">
    <property type="entry name" value="sucB"/>
    <property type="match status" value="1"/>
</dbReference>
<dbReference type="Proteomes" id="UP000812287">
    <property type="component" value="Unassembled WGS sequence"/>
</dbReference>
<dbReference type="PROSITE" id="PS50968">
    <property type="entry name" value="BIOTINYL_LIPOYL"/>
    <property type="match status" value="1"/>
</dbReference>
<evidence type="ECO:0000256" key="3">
    <source>
        <dbReference type="ARBA" id="ARBA00005145"/>
    </source>
</evidence>
<dbReference type="InterPro" id="IPR011053">
    <property type="entry name" value="Single_hybrid_motif"/>
</dbReference>
<evidence type="ECO:0000256" key="7">
    <source>
        <dbReference type="ARBA" id="ARBA00022679"/>
    </source>
</evidence>
<dbReference type="InterPro" id="IPR001078">
    <property type="entry name" value="2-oxoacid_DH_actylTfrase"/>
</dbReference>
<dbReference type="GO" id="GO:0004149">
    <property type="term" value="F:dihydrolipoyllysine-residue succinyltransferase activity"/>
    <property type="evidence" value="ECO:0007669"/>
    <property type="project" value="UniProtKB-EC"/>
</dbReference>
<evidence type="ECO:0000256" key="11">
    <source>
        <dbReference type="ARBA" id="ARBA00023315"/>
    </source>
</evidence>
<dbReference type="RefSeq" id="XP_043042086.1">
    <property type="nucleotide sequence ID" value="XM_043185772.1"/>
</dbReference>
<evidence type="ECO:0000256" key="4">
    <source>
        <dbReference type="ARBA" id="ARBA00007317"/>
    </source>
</evidence>
<evidence type="ECO:0000313" key="15">
    <source>
        <dbReference type="EMBL" id="KAG7448586.1"/>
    </source>
</evidence>
<dbReference type="Pfam" id="PF00364">
    <property type="entry name" value="Biotin_lipoyl"/>
    <property type="match status" value="1"/>
</dbReference>
<evidence type="ECO:0000256" key="10">
    <source>
        <dbReference type="ARBA" id="ARBA00023128"/>
    </source>
</evidence>
<comment type="similarity">
    <text evidence="4">Belongs to the 2-oxoacid dehydrogenase family.</text>
</comment>
<comment type="pathway">
    <text evidence="3">Amino-acid degradation; L-lysine degradation via saccharopine pathway; glutaryl-CoA from L-lysine: step 6/6.</text>
</comment>
<keyword evidence="10" id="KW-0496">Mitochondrion</keyword>
<organism evidence="15 16">
    <name type="scientific">Guyanagaster necrorhizus</name>
    <dbReference type="NCBI Taxonomy" id="856835"/>
    <lineage>
        <taxon>Eukaryota</taxon>
        <taxon>Fungi</taxon>
        <taxon>Dikarya</taxon>
        <taxon>Basidiomycota</taxon>
        <taxon>Agaricomycotina</taxon>
        <taxon>Agaricomycetes</taxon>
        <taxon>Agaricomycetidae</taxon>
        <taxon>Agaricales</taxon>
        <taxon>Marasmiineae</taxon>
        <taxon>Physalacriaceae</taxon>
        <taxon>Guyanagaster</taxon>
    </lineage>
</organism>
<comment type="subcellular location">
    <subcellularLocation>
        <location evidence="2">Mitochondrion</location>
    </subcellularLocation>
</comment>
<name>A0A9P7VZC9_9AGAR</name>
<keyword evidence="16" id="KW-1185">Reference proteome</keyword>
<protein>
    <recommendedName>
        <fullName evidence="5">dihydrolipoyllysine-residue succinyltransferase</fullName>
        <ecNumber evidence="5">2.3.1.61</ecNumber>
    </recommendedName>
    <alternativeName>
        <fullName evidence="12">2-oxoglutarate dehydrogenase complex component E2</fullName>
    </alternativeName>
</protein>
<evidence type="ECO:0000256" key="12">
    <source>
        <dbReference type="ARBA" id="ARBA00032406"/>
    </source>
</evidence>
<sequence>MAESITEGTLKVWTKQVGDTVEADEEVATIETDKVTTCFSAEAHLFSFTQIDVSVNAPQSGKIVELLAAEEDTVTVGQDLFVLEPGEAGGAVAPPPPPKEDTPKAPTEPKGQQAAKPAAPAPEKKPSEPKQEPKKELKKGPEPPKPAPTAGSRNETRVKMNRMRLRISERLKESQNTAASLTTFNEIDMSSLISMRAKYKESVLKEHDVKLGFMSAFAKASALALKEVPVANASIEGDEIVYRDYVDLSVAVATPKGLVTPVVRNVETMNFLQIEKEIAALGKKARDGKLTLEDMAGGTFTISNGGVFGSLFGTPIINLPQSAVLGMYAVKEKPVVVDGQIVIRPIMVVALTYDHRLLDGREAVTFLVKVRDYIEDPRKMLLAP</sequence>
<dbReference type="Pfam" id="PF00198">
    <property type="entry name" value="2-oxoacid_dh"/>
    <property type="match status" value="1"/>
</dbReference>
<dbReference type="InterPro" id="IPR006255">
    <property type="entry name" value="SucB"/>
</dbReference>
<feature type="region of interest" description="Disordered" evidence="13">
    <location>
        <begin position="86"/>
        <end position="159"/>
    </location>
</feature>
<keyword evidence="9" id="KW-0809">Transit peptide</keyword>
<keyword evidence="8" id="KW-0450">Lipoyl</keyword>
<comment type="caution">
    <text evidence="15">The sequence shown here is derived from an EMBL/GenBank/DDBJ whole genome shotgun (WGS) entry which is preliminary data.</text>
</comment>
<reference evidence="15" key="1">
    <citation type="submission" date="2020-11" db="EMBL/GenBank/DDBJ databases">
        <title>Adaptations for nitrogen fixation in a non-lichenized fungal sporocarp promotes dispersal by wood-feeding termites.</title>
        <authorList>
            <consortium name="DOE Joint Genome Institute"/>
            <person name="Koch R.A."/>
            <person name="Yoon G."/>
            <person name="Arayal U."/>
            <person name="Lail K."/>
            <person name="Amirebrahimi M."/>
            <person name="Labutti K."/>
            <person name="Lipzen A."/>
            <person name="Riley R."/>
            <person name="Barry K."/>
            <person name="Henrissat B."/>
            <person name="Grigoriev I.V."/>
            <person name="Herr J.R."/>
            <person name="Aime M.C."/>
        </authorList>
    </citation>
    <scope>NUCLEOTIDE SEQUENCE</scope>
    <source>
        <strain evidence="15">MCA 3950</strain>
    </source>
</reference>
<keyword evidence="6" id="KW-0816">Tricarboxylic acid cycle</keyword>
<dbReference type="PANTHER" id="PTHR43416:SF5">
    <property type="entry name" value="DIHYDROLIPOYLLYSINE-RESIDUE SUCCINYLTRANSFERASE COMPONENT OF 2-OXOGLUTARATE DEHYDROGENASE COMPLEX, MITOCHONDRIAL"/>
    <property type="match status" value="1"/>
</dbReference>
<dbReference type="GeneID" id="66108069"/>
<accession>A0A9P7VZC9</accession>
<evidence type="ECO:0000256" key="9">
    <source>
        <dbReference type="ARBA" id="ARBA00022946"/>
    </source>
</evidence>
<feature type="domain" description="Lipoyl-binding" evidence="14">
    <location>
        <begin position="1"/>
        <end position="84"/>
    </location>
</feature>
<dbReference type="EMBL" id="MU250529">
    <property type="protein sequence ID" value="KAG7448586.1"/>
    <property type="molecule type" value="Genomic_DNA"/>
</dbReference>
<comment type="cofactor">
    <cofactor evidence="1">
        <name>(R)-lipoate</name>
        <dbReference type="ChEBI" id="CHEBI:83088"/>
    </cofactor>
</comment>
<dbReference type="FunFam" id="3.30.559.10:FF:000006">
    <property type="entry name" value="Dihydrolipoyllysine-residue succinyltransferase component of 2-oxoglutarate dehydrogenase complex, mitochondrial"/>
    <property type="match status" value="1"/>
</dbReference>
<dbReference type="OrthoDB" id="5391403at2759"/>
<feature type="compositionally biased region" description="Low complexity" evidence="13">
    <location>
        <begin position="104"/>
        <end position="118"/>
    </location>
</feature>
<evidence type="ECO:0000256" key="5">
    <source>
        <dbReference type="ARBA" id="ARBA00012945"/>
    </source>
</evidence>
<evidence type="ECO:0000256" key="8">
    <source>
        <dbReference type="ARBA" id="ARBA00022823"/>
    </source>
</evidence>
<proteinExistence type="inferred from homology"/>
<evidence type="ECO:0000259" key="14">
    <source>
        <dbReference type="PROSITE" id="PS50968"/>
    </source>
</evidence>
<keyword evidence="11" id="KW-0012">Acyltransferase</keyword>
<dbReference type="PANTHER" id="PTHR43416">
    <property type="entry name" value="DIHYDROLIPOYLLYSINE-RESIDUE SUCCINYLTRANSFERASE COMPONENT OF 2-OXOGLUTARATE DEHYDROGENASE COMPLEX, MITOCHONDRIAL-RELATED"/>
    <property type="match status" value="1"/>
</dbReference>
<evidence type="ECO:0000256" key="6">
    <source>
        <dbReference type="ARBA" id="ARBA00022532"/>
    </source>
</evidence>
<dbReference type="EC" id="2.3.1.61" evidence="5"/>
<feature type="compositionally biased region" description="Basic and acidic residues" evidence="13">
    <location>
        <begin position="122"/>
        <end position="142"/>
    </location>
</feature>
<dbReference type="GO" id="GO:0045252">
    <property type="term" value="C:oxoglutarate dehydrogenase complex"/>
    <property type="evidence" value="ECO:0007669"/>
    <property type="project" value="InterPro"/>
</dbReference>
<evidence type="ECO:0000313" key="16">
    <source>
        <dbReference type="Proteomes" id="UP000812287"/>
    </source>
</evidence>
<dbReference type="SUPFAM" id="SSF51230">
    <property type="entry name" value="Single hybrid motif"/>
    <property type="match status" value="1"/>
</dbReference>
<dbReference type="InterPro" id="IPR023213">
    <property type="entry name" value="CAT-like_dom_sf"/>
</dbReference>
<keyword evidence="7" id="KW-0808">Transferase</keyword>
<dbReference type="GO" id="GO:0006099">
    <property type="term" value="P:tricarboxylic acid cycle"/>
    <property type="evidence" value="ECO:0007669"/>
    <property type="project" value="UniProtKB-KW"/>
</dbReference>
<dbReference type="Gene3D" id="2.40.50.100">
    <property type="match status" value="1"/>
</dbReference>
<dbReference type="AlphaFoldDB" id="A0A9P7VZC9"/>
<gene>
    <name evidence="15" type="ORF">BT62DRAFT_929674</name>
</gene>
<dbReference type="GO" id="GO:0005739">
    <property type="term" value="C:mitochondrion"/>
    <property type="evidence" value="ECO:0007669"/>
    <property type="project" value="UniProtKB-SubCell"/>
</dbReference>
<dbReference type="SUPFAM" id="SSF52777">
    <property type="entry name" value="CoA-dependent acyltransferases"/>
    <property type="match status" value="1"/>
</dbReference>
<evidence type="ECO:0000256" key="2">
    <source>
        <dbReference type="ARBA" id="ARBA00004173"/>
    </source>
</evidence>
<dbReference type="InterPro" id="IPR050537">
    <property type="entry name" value="2-oxoacid_dehydrogenase"/>
</dbReference>